<keyword evidence="5 7" id="KW-0472">Membrane</keyword>
<dbReference type="GO" id="GO:0016020">
    <property type="term" value="C:membrane"/>
    <property type="evidence" value="ECO:0007669"/>
    <property type="project" value="UniProtKB-SubCell"/>
</dbReference>
<evidence type="ECO:0000256" key="6">
    <source>
        <dbReference type="SAM" id="MobiDB-lite"/>
    </source>
</evidence>
<feature type="transmembrane region" description="Helical" evidence="7">
    <location>
        <begin position="234"/>
        <end position="254"/>
    </location>
</feature>
<keyword evidence="3 7" id="KW-0812">Transmembrane</keyword>
<evidence type="ECO:0000256" key="7">
    <source>
        <dbReference type="SAM" id="Phobius"/>
    </source>
</evidence>
<reference evidence="9" key="1">
    <citation type="submission" date="2016-11" db="EMBL/GenBank/DDBJ databases">
        <authorList>
            <person name="Varghese N."/>
            <person name="Submissions S."/>
        </authorList>
    </citation>
    <scope>NUCLEOTIDE SEQUENCE [LARGE SCALE GENOMIC DNA]</scope>
    <source>
        <strain evidence="9">DX253</strain>
    </source>
</reference>
<proteinExistence type="inferred from homology"/>
<dbReference type="RefSeq" id="WP_232423887.1">
    <property type="nucleotide sequence ID" value="NZ_AEMG01000020.1"/>
</dbReference>
<evidence type="ECO:0000256" key="5">
    <source>
        <dbReference type="ARBA" id="ARBA00023136"/>
    </source>
</evidence>
<feature type="region of interest" description="Disordered" evidence="6">
    <location>
        <begin position="359"/>
        <end position="398"/>
    </location>
</feature>
<evidence type="ECO:0000313" key="9">
    <source>
        <dbReference type="Proteomes" id="UP000184203"/>
    </source>
</evidence>
<feature type="transmembrane region" description="Helical" evidence="7">
    <location>
        <begin position="73"/>
        <end position="95"/>
    </location>
</feature>
<dbReference type="EMBL" id="FRAN01000005">
    <property type="protein sequence ID" value="SHL16908.1"/>
    <property type="molecule type" value="Genomic_DNA"/>
</dbReference>
<evidence type="ECO:0000256" key="2">
    <source>
        <dbReference type="ARBA" id="ARBA00009773"/>
    </source>
</evidence>
<dbReference type="Proteomes" id="UP000184203">
    <property type="component" value="Unassembled WGS sequence"/>
</dbReference>
<dbReference type="AlphaFoldDB" id="A0A1M6YF85"/>
<evidence type="ECO:0000313" key="8">
    <source>
        <dbReference type="EMBL" id="SHL16908.1"/>
    </source>
</evidence>
<comment type="subcellular location">
    <subcellularLocation>
        <location evidence="1">Membrane</location>
        <topology evidence="1">Multi-pass membrane protein</topology>
    </subcellularLocation>
</comment>
<keyword evidence="4 7" id="KW-1133">Transmembrane helix</keyword>
<feature type="transmembrane region" description="Helical" evidence="7">
    <location>
        <begin position="261"/>
        <end position="276"/>
    </location>
</feature>
<feature type="transmembrane region" description="Helical" evidence="7">
    <location>
        <begin position="282"/>
        <end position="300"/>
    </location>
</feature>
<evidence type="ECO:0000256" key="1">
    <source>
        <dbReference type="ARBA" id="ARBA00004141"/>
    </source>
</evidence>
<comment type="similarity">
    <text evidence="2">Belongs to the autoinducer-2 exporter (AI-2E) (TC 2.A.86) family.</text>
</comment>
<feature type="transmembrane region" description="Helical" evidence="7">
    <location>
        <begin position="207"/>
        <end position="228"/>
    </location>
</feature>
<gene>
    <name evidence="8" type="ORF">SAMN05444342_3113</name>
</gene>
<feature type="transmembrane region" description="Helical" evidence="7">
    <location>
        <begin position="144"/>
        <end position="172"/>
    </location>
</feature>
<accession>A0A1M6YF85</accession>
<evidence type="ECO:0000256" key="3">
    <source>
        <dbReference type="ARBA" id="ARBA00022692"/>
    </source>
</evidence>
<dbReference type="Pfam" id="PF01594">
    <property type="entry name" value="AI-2E_transport"/>
    <property type="match status" value="1"/>
</dbReference>
<evidence type="ECO:0000256" key="4">
    <source>
        <dbReference type="ARBA" id="ARBA00022989"/>
    </source>
</evidence>
<feature type="compositionally biased region" description="Basic and acidic residues" evidence="6">
    <location>
        <begin position="372"/>
        <end position="386"/>
    </location>
</feature>
<sequence>MAGSVGDSEAMRVRIVRPGMKWWVLGLIVFGIIAAVAYMFLPWVVFGLFVYYVARPINRYLGRRIKGKNLSAALSLVLIVVPVVLFLGVFFSIAIGQLAAFANTDVAARLLGGLPTTTIPNDPNKLLDTATTTLQKPSVQSALAAVQAFVGGIASSIFMLFLSLLLGFFLLVEDERLARWGKEQLLGDDRVFTDYLEAVDAGLNSIYFGYTLTIFVIMILTAVIYNLFNLFAPGNLLIPATILLAVITGIFTLVPLVGRSVVYLAIAAFLALGAIQRDPNALWYPFVFFLFMTLAFDNVVRTYIRPYLSGKLFHLSLVMFAYLLGPILFGWYGVFLGPLLMVIVVQFLQVAVPQLRGKEPTTPLDIGPTTTRETDEGTDDARRGGEATDGGEDEGSQS</sequence>
<protein>
    <submittedName>
        <fullName evidence="8">Predicted PurR-regulated permease PerM</fullName>
    </submittedName>
</protein>
<dbReference type="InterPro" id="IPR002549">
    <property type="entry name" value="AI-2E-like"/>
</dbReference>
<feature type="transmembrane region" description="Helical" evidence="7">
    <location>
        <begin position="22"/>
        <end position="52"/>
    </location>
</feature>
<keyword evidence="9" id="KW-1185">Reference proteome</keyword>
<name>A0A1M6YF85_HALPU</name>
<organism evidence="8 9">
    <name type="scientific">Haladaptatus paucihalophilus DX253</name>
    <dbReference type="NCBI Taxonomy" id="797209"/>
    <lineage>
        <taxon>Archaea</taxon>
        <taxon>Methanobacteriati</taxon>
        <taxon>Methanobacteriota</taxon>
        <taxon>Stenosarchaea group</taxon>
        <taxon>Halobacteria</taxon>
        <taxon>Halobacteriales</taxon>
        <taxon>Haladaptataceae</taxon>
        <taxon>Haladaptatus</taxon>
    </lineage>
</organism>
<feature type="compositionally biased region" description="Acidic residues" evidence="6">
    <location>
        <begin position="389"/>
        <end position="398"/>
    </location>
</feature>
<feature type="transmembrane region" description="Helical" evidence="7">
    <location>
        <begin position="312"/>
        <end position="329"/>
    </location>
</feature>